<organism evidence="1 2">
    <name type="scientific">Fusarium heterosporum</name>
    <dbReference type="NCBI Taxonomy" id="42747"/>
    <lineage>
        <taxon>Eukaryota</taxon>
        <taxon>Fungi</taxon>
        <taxon>Dikarya</taxon>
        <taxon>Ascomycota</taxon>
        <taxon>Pezizomycotina</taxon>
        <taxon>Sordariomycetes</taxon>
        <taxon>Hypocreomycetidae</taxon>
        <taxon>Hypocreales</taxon>
        <taxon>Nectriaceae</taxon>
        <taxon>Fusarium</taxon>
        <taxon>Fusarium heterosporum species complex</taxon>
    </lineage>
</organism>
<dbReference type="SUPFAM" id="SSF54427">
    <property type="entry name" value="NTF2-like"/>
    <property type="match status" value="1"/>
</dbReference>
<reference evidence="1 2" key="1">
    <citation type="submission" date="2020-05" db="EMBL/GenBank/DDBJ databases">
        <title>Identification and distribution of gene clusters putatively required for synthesis of sphingolipid metabolism inhibitors in phylogenetically diverse species of the filamentous fungus Fusarium.</title>
        <authorList>
            <person name="Kim H.-S."/>
            <person name="Busman M."/>
            <person name="Brown D.W."/>
            <person name="Divon H."/>
            <person name="Uhlig S."/>
            <person name="Proctor R.H."/>
        </authorList>
    </citation>
    <scope>NUCLEOTIDE SEQUENCE [LARGE SCALE GENOMIC DNA]</scope>
    <source>
        <strain evidence="1 2">NRRL 20693</strain>
    </source>
</reference>
<gene>
    <name evidence="1" type="ORF">FHETE_1676</name>
</gene>
<keyword evidence="2" id="KW-1185">Reference proteome</keyword>
<dbReference type="Proteomes" id="UP000567885">
    <property type="component" value="Unassembled WGS sequence"/>
</dbReference>
<dbReference type="Gene3D" id="3.10.450.50">
    <property type="match status" value="1"/>
</dbReference>
<dbReference type="InterPro" id="IPR032710">
    <property type="entry name" value="NTF2-like_dom_sf"/>
</dbReference>
<accession>A0A8H5TY45</accession>
<dbReference type="OrthoDB" id="2896390at2759"/>
<evidence type="ECO:0000313" key="1">
    <source>
        <dbReference type="EMBL" id="KAF5677625.1"/>
    </source>
</evidence>
<evidence type="ECO:0000313" key="2">
    <source>
        <dbReference type="Proteomes" id="UP000567885"/>
    </source>
</evidence>
<dbReference type="AlphaFoldDB" id="A0A8H5TY45"/>
<sequence>MSISHETELSVLSTITEFFNASSGSSDEARDYLLESSYVIQSTPECLEQTTLKNLSFGQDKQDFKLQWIVDELQELFVYEKLAAAWTGWSILADDGTTISQKKGVVGLAHTEGRWKISGIASTERSVVSPEKNESEVNKQIMEPINALLEDFSHPDWDTLKEWFIPGAGVTLYRPPDGPISMTLEQSIVRLQNMIKSGITIQEKIHDVQVRRHGDMALVWAPFVVEINGVPRHEGANAFTLLRKEGRWMFSGCQDYGVAL</sequence>
<protein>
    <submittedName>
        <fullName evidence="1">Uncharacterized protein</fullName>
    </submittedName>
</protein>
<name>A0A8H5TY45_FUSHE</name>
<comment type="caution">
    <text evidence="1">The sequence shown here is derived from an EMBL/GenBank/DDBJ whole genome shotgun (WGS) entry which is preliminary data.</text>
</comment>
<proteinExistence type="predicted"/>
<dbReference type="EMBL" id="JAAGWQ010000025">
    <property type="protein sequence ID" value="KAF5677625.1"/>
    <property type="molecule type" value="Genomic_DNA"/>
</dbReference>